<dbReference type="Pfam" id="PF00583">
    <property type="entry name" value="Acetyltransf_1"/>
    <property type="match status" value="1"/>
</dbReference>
<dbReference type="InterPro" id="IPR000182">
    <property type="entry name" value="GNAT_dom"/>
</dbReference>
<keyword evidence="2" id="KW-0012">Acyltransferase</keyword>
<dbReference type="InterPro" id="IPR050832">
    <property type="entry name" value="Bact_Acetyltransf"/>
</dbReference>
<dbReference type="PROSITE" id="PS51186">
    <property type="entry name" value="GNAT"/>
    <property type="match status" value="1"/>
</dbReference>
<evidence type="ECO:0000256" key="1">
    <source>
        <dbReference type="ARBA" id="ARBA00022679"/>
    </source>
</evidence>
<name>A0A3M8SSK5_9GAMM</name>
<accession>A0A3M8SSK5</accession>
<gene>
    <name evidence="4" type="ORF">EER27_07955</name>
</gene>
<evidence type="ECO:0000256" key="2">
    <source>
        <dbReference type="ARBA" id="ARBA00023315"/>
    </source>
</evidence>
<dbReference type="PANTHER" id="PTHR43877">
    <property type="entry name" value="AMINOALKYLPHOSPHONATE N-ACETYLTRANSFERASE-RELATED-RELATED"/>
    <property type="match status" value="1"/>
</dbReference>
<dbReference type="InterPro" id="IPR016181">
    <property type="entry name" value="Acyl_CoA_acyltransferase"/>
</dbReference>
<dbReference type="OrthoDB" id="143110at2"/>
<evidence type="ECO:0000313" key="4">
    <source>
        <dbReference type="EMBL" id="RNF84311.1"/>
    </source>
</evidence>
<dbReference type="GO" id="GO:0016747">
    <property type="term" value="F:acyltransferase activity, transferring groups other than amino-acyl groups"/>
    <property type="evidence" value="ECO:0007669"/>
    <property type="project" value="InterPro"/>
</dbReference>
<comment type="caution">
    <text evidence="4">The sequence shown here is derived from an EMBL/GenBank/DDBJ whole genome shotgun (WGS) entry which is preliminary data.</text>
</comment>
<dbReference type="RefSeq" id="WP_123087497.1">
    <property type="nucleotide sequence ID" value="NZ_RIBS01000003.1"/>
</dbReference>
<sequence>MDADIQARRCTPGDEDALSLIGQATFLETFAGLLGGRDIVSHCASAHSVPTYRTWLTAPDHALWLAETSPGNAPVGYAVVAPSQLPLPDAASDDLELKRIYLLGKFHGGGIGKRLLREGIAHARSVGARRLLLGVYAHNAAAIGFYQHVGFRTLGARKFNVGGRDYDDHILGMPLAD</sequence>
<organism evidence="4 5">
    <name type="scientific">Montanilutibacter psychrotolerans</name>
    <dbReference type="NCBI Taxonomy" id="1327343"/>
    <lineage>
        <taxon>Bacteria</taxon>
        <taxon>Pseudomonadati</taxon>
        <taxon>Pseudomonadota</taxon>
        <taxon>Gammaproteobacteria</taxon>
        <taxon>Lysobacterales</taxon>
        <taxon>Lysobacteraceae</taxon>
        <taxon>Montanilutibacter</taxon>
    </lineage>
</organism>
<dbReference type="Proteomes" id="UP000267049">
    <property type="component" value="Unassembled WGS sequence"/>
</dbReference>
<evidence type="ECO:0000313" key="5">
    <source>
        <dbReference type="Proteomes" id="UP000267049"/>
    </source>
</evidence>
<protein>
    <submittedName>
        <fullName evidence="4">GNAT family N-acetyltransferase</fullName>
    </submittedName>
</protein>
<dbReference type="SUPFAM" id="SSF55729">
    <property type="entry name" value="Acyl-CoA N-acyltransferases (Nat)"/>
    <property type="match status" value="1"/>
</dbReference>
<reference evidence="4 5" key="1">
    <citation type="submission" date="2018-11" db="EMBL/GenBank/DDBJ databases">
        <title>Lysobacter cryohumiis sp. nov., isolated from soil in the Tianshan Mountains, Xinjiang, China.</title>
        <authorList>
            <person name="Luo Y."/>
            <person name="Sheng H."/>
        </authorList>
    </citation>
    <scope>NUCLEOTIDE SEQUENCE [LARGE SCALE GENOMIC DNA]</scope>
    <source>
        <strain evidence="4 5">ZS60</strain>
    </source>
</reference>
<proteinExistence type="predicted"/>
<keyword evidence="1 4" id="KW-0808">Transferase</keyword>
<evidence type="ECO:0000259" key="3">
    <source>
        <dbReference type="PROSITE" id="PS51186"/>
    </source>
</evidence>
<keyword evidence="5" id="KW-1185">Reference proteome</keyword>
<dbReference type="AlphaFoldDB" id="A0A3M8SSK5"/>
<dbReference type="CDD" id="cd04301">
    <property type="entry name" value="NAT_SF"/>
    <property type="match status" value="1"/>
</dbReference>
<feature type="domain" description="N-acetyltransferase" evidence="3">
    <location>
        <begin position="5"/>
        <end position="176"/>
    </location>
</feature>
<dbReference type="Gene3D" id="3.40.630.30">
    <property type="match status" value="1"/>
</dbReference>
<dbReference type="EMBL" id="RIBS01000003">
    <property type="protein sequence ID" value="RNF84311.1"/>
    <property type="molecule type" value="Genomic_DNA"/>
</dbReference>